<dbReference type="Gene3D" id="3.40.1580.10">
    <property type="entry name" value="SMI1/KNR4-like"/>
    <property type="match status" value="1"/>
</dbReference>
<comment type="caution">
    <text evidence="1">The sequence shown here is derived from an EMBL/GenBank/DDBJ whole genome shotgun (WGS) entry which is preliminary data.</text>
</comment>
<reference evidence="2" key="1">
    <citation type="journal article" date="2019" name="Int. J. Syst. Evol. Microbiol.">
        <title>The Global Catalogue of Microorganisms (GCM) 10K type strain sequencing project: providing services to taxonomists for standard genome sequencing and annotation.</title>
        <authorList>
            <consortium name="The Broad Institute Genomics Platform"/>
            <consortium name="The Broad Institute Genome Sequencing Center for Infectious Disease"/>
            <person name="Wu L."/>
            <person name="Ma J."/>
        </authorList>
    </citation>
    <scope>NUCLEOTIDE SEQUENCE [LARGE SCALE GENOMIC DNA]</scope>
    <source>
        <strain evidence="2">JCM 17712</strain>
    </source>
</reference>
<name>A0ABP9NDL9_9HYPH</name>
<gene>
    <name evidence="1" type="ORF">GCM10023261_17730</name>
</gene>
<evidence type="ECO:0000313" key="2">
    <source>
        <dbReference type="Proteomes" id="UP001500864"/>
    </source>
</evidence>
<dbReference type="Proteomes" id="UP001500864">
    <property type="component" value="Unassembled WGS sequence"/>
</dbReference>
<accession>A0ABP9NDL9</accession>
<organism evidence="1 2">
    <name type="scientific">Bartonella jaculi</name>
    <dbReference type="NCBI Taxonomy" id="686226"/>
    <lineage>
        <taxon>Bacteria</taxon>
        <taxon>Pseudomonadati</taxon>
        <taxon>Pseudomonadota</taxon>
        <taxon>Alphaproteobacteria</taxon>
        <taxon>Hyphomicrobiales</taxon>
        <taxon>Bartonellaceae</taxon>
        <taxon>Bartonella</taxon>
    </lineage>
</organism>
<evidence type="ECO:0000313" key="1">
    <source>
        <dbReference type="EMBL" id="GAA5113836.1"/>
    </source>
</evidence>
<dbReference type="SUPFAM" id="SSF160631">
    <property type="entry name" value="SMI1/KNR4-like"/>
    <property type="match status" value="1"/>
</dbReference>
<keyword evidence="2" id="KW-1185">Reference proteome</keyword>
<proteinExistence type="predicted"/>
<sequence length="70" mass="8425">MKNYTLADVIQLIDKVNKYDDEIINLGSEDDEENETDDLQIEKAEKALGLQFTSSYKVFLKKIWRRRNWW</sequence>
<dbReference type="EMBL" id="BAABIZ010000107">
    <property type="protein sequence ID" value="GAA5113836.1"/>
    <property type="molecule type" value="Genomic_DNA"/>
</dbReference>
<protein>
    <submittedName>
        <fullName evidence="1">Uncharacterized protein</fullName>
    </submittedName>
</protein>
<dbReference type="InterPro" id="IPR037883">
    <property type="entry name" value="Knr4/Smi1-like_sf"/>
</dbReference>